<evidence type="ECO:0000259" key="1">
    <source>
        <dbReference type="PROSITE" id="PS50943"/>
    </source>
</evidence>
<dbReference type="GO" id="GO:0003677">
    <property type="term" value="F:DNA binding"/>
    <property type="evidence" value="ECO:0007669"/>
    <property type="project" value="InterPro"/>
</dbReference>
<dbReference type="AlphaFoldDB" id="A0A7K0K578"/>
<dbReference type="RefSeq" id="WP_154546427.1">
    <property type="nucleotide sequence ID" value="NZ_VUMY01000023.1"/>
</dbReference>
<gene>
    <name evidence="2" type="ORF">FYJ63_10245</name>
</gene>
<dbReference type="Proteomes" id="UP000442535">
    <property type="component" value="Unassembled WGS sequence"/>
</dbReference>
<organism evidence="2 3">
    <name type="scientific">Mobiluncus porci</name>
    <dbReference type="NCBI Taxonomy" id="2652278"/>
    <lineage>
        <taxon>Bacteria</taxon>
        <taxon>Bacillati</taxon>
        <taxon>Actinomycetota</taxon>
        <taxon>Actinomycetes</taxon>
        <taxon>Actinomycetales</taxon>
        <taxon>Actinomycetaceae</taxon>
        <taxon>Mobiluncus</taxon>
    </lineage>
</organism>
<name>A0A7K0K578_9ACTO</name>
<keyword evidence="3" id="KW-1185">Reference proteome</keyword>
<feature type="domain" description="HTH cro/C1-type" evidence="1">
    <location>
        <begin position="19"/>
        <end position="73"/>
    </location>
</feature>
<dbReference type="Gene3D" id="1.10.260.40">
    <property type="entry name" value="lambda repressor-like DNA-binding domains"/>
    <property type="match status" value="1"/>
</dbReference>
<accession>A0A7K0K578</accession>
<reference evidence="2 3" key="1">
    <citation type="submission" date="2019-08" db="EMBL/GenBank/DDBJ databases">
        <title>In-depth cultivation of the pig gut microbiome towards novel bacterial diversity and tailored functional studies.</title>
        <authorList>
            <person name="Wylensek D."/>
            <person name="Hitch T.C.A."/>
            <person name="Clavel T."/>
        </authorList>
    </citation>
    <scope>NUCLEOTIDE SEQUENCE [LARGE SCALE GENOMIC DNA]</scope>
    <source>
        <strain evidence="2 3">RF-GAM-744-WT-7</strain>
    </source>
</reference>
<proteinExistence type="predicted"/>
<protein>
    <submittedName>
        <fullName evidence="2">Helix-turn-helix transcriptional regulator</fullName>
    </submittedName>
</protein>
<comment type="caution">
    <text evidence="2">The sequence shown here is derived from an EMBL/GenBank/DDBJ whole genome shotgun (WGS) entry which is preliminary data.</text>
</comment>
<dbReference type="InterPro" id="IPR010982">
    <property type="entry name" value="Lambda_DNA-bd_dom_sf"/>
</dbReference>
<dbReference type="InterPro" id="IPR001387">
    <property type="entry name" value="Cro/C1-type_HTH"/>
</dbReference>
<evidence type="ECO:0000313" key="3">
    <source>
        <dbReference type="Proteomes" id="UP000442535"/>
    </source>
</evidence>
<dbReference type="EMBL" id="VUMY01000023">
    <property type="protein sequence ID" value="MST50596.1"/>
    <property type="molecule type" value="Genomic_DNA"/>
</dbReference>
<dbReference type="SUPFAM" id="SSF47413">
    <property type="entry name" value="lambda repressor-like DNA-binding domains"/>
    <property type="match status" value="1"/>
</dbReference>
<sequence>MTNETRRGARFSELLSKELKGAITANGYTVKEVCRAIDLNPSTFSNYVNGSRMLPSDVYADACEFIKVEPAILVDRAYDRLEAEIPLTLAAKSTPYDVRAQIEAEQEEP</sequence>
<dbReference type="PROSITE" id="PS50943">
    <property type="entry name" value="HTH_CROC1"/>
    <property type="match status" value="1"/>
</dbReference>
<evidence type="ECO:0000313" key="2">
    <source>
        <dbReference type="EMBL" id="MST50596.1"/>
    </source>
</evidence>